<proteinExistence type="predicted"/>
<organism evidence="1">
    <name type="scientific">uncultured Adhaeribacter sp</name>
    <dbReference type="NCBI Taxonomy" id="448109"/>
    <lineage>
        <taxon>Bacteria</taxon>
        <taxon>Pseudomonadati</taxon>
        <taxon>Bacteroidota</taxon>
        <taxon>Cytophagia</taxon>
        <taxon>Cytophagales</taxon>
        <taxon>Hymenobacteraceae</taxon>
        <taxon>Adhaeribacter</taxon>
        <taxon>environmental samples</taxon>
    </lineage>
</organism>
<feature type="non-terminal residue" evidence="1">
    <location>
        <position position="23"/>
    </location>
</feature>
<sequence>MQEYPHGKSDKVYLRGYEDLYSF</sequence>
<reference evidence="1" key="1">
    <citation type="submission" date="2020-02" db="EMBL/GenBank/DDBJ databases">
        <authorList>
            <person name="Meier V. D."/>
        </authorList>
    </citation>
    <scope>NUCLEOTIDE SEQUENCE</scope>
    <source>
        <strain evidence="1">AVDCRST_MAG95</strain>
    </source>
</reference>
<dbReference type="AlphaFoldDB" id="A0A6J4I8V7"/>
<evidence type="ECO:0000313" key="1">
    <source>
        <dbReference type="EMBL" id="CAA9245736.1"/>
    </source>
</evidence>
<name>A0A6J4I8V7_9BACT</name>
<dbReference type="EMBL" id="CADCTJ010000509">
    <property type="protein sequence ID" value="CAA9245736.1"/>
    <property type="molecule type" value="Genomic_DNA"/>
</dbReference>
<gene>
    <name evidence="1" type="ORF">AVDCRST_MAG95-1629</name>
</gene>
<protein>
    <submittedName>
        <fullName evidence="1">Uncharacterized protein</fullName>
    </submittedName>
</protein>
<accession>A0A6J4I8V7</accession>